<dbReference type="SMART" id="SM00551">
    <property type="entry name" value="ZnF_TAZ"/>
    <property type="match status" value="1"/>
</dbReference>
<evidence type="ECO:0000313" key="16">
    <source>
        <dbReference type="Proteomes" id="UP001230188"/>
    </source>
</evidence>
<evidence type="ECO:0000256" key="10">
    <source>
        <dbReference type="ARBA" id="ARBA00023163"/>
    </source>
</evidence>
<comment type="catalytic activity">
    <reaction evidence="12">
        <text>L-lysyl-[protein] + acetyl-CoA = N(6)-acetyl-L-lysyl-[protein] + CoA + H(+)</text>
        <dbReference type="Rhea" id="RHEA:45948"/>
        <dbReference type="Rhea" id="RHEA-COMP:9752"/>
        <dbReference type="Rhea" id="RHEA-COMP:10731"/>
        <dbReference type="ChEBI" id="CHEBI:15378"/>
        <dbReference type="ChEBI" id="CHEBI:29969"/>
        <dbReference type="ChEBI" id="CHEBI:57287"/>
        <dbReference type="ChEBI" id="CHEBI:57288"/>
        <dbReference type="ChEBI" id="CHEBI:61930"/>
        <dbReference type="EC" id="2.3.1.48"/>
    </reaction>
</comment>
<evidence type="ECO:0000313" key="15">
    <source>
        <dbReference type="EMBL" id="KAJ8611648.1"/>
    </source>
</evidence>
<comment type="caution">
    <text evidence="15">The sequence shown here is derived from an EMBL/GenBank/DDBJ whole genome shotgun (WGS) entry which is preliminary data.</text>
</comment>
<dbReference type="PROSITE" id="PS51727">
    <property type="entry name" value="CBP_P300_HAT"/>
    <property type="match status" value="1"/>
</dbReference>
<dbReference type="EMBL" id="JAQMWT010000066">
    <property type="protein sequence ID" value="KAJ8611648.1"/>
    <property type="molecule type" value="Genomic_DNA"/>
</dbReference>
<dbReference type="GO" id="GO:0003713">
    <property type="term" value="F:transcription coactivator activity"/>
    <property type="evidence" value="ECO:0007669"/>
    <property type="project" value="TreeGrafter"/>
</dbReference>
<accession>A0AAD7XQP7</accession>
<evidence type="ECO:0000256" key="9">
    <source>
        <dbReference type="ARBA" id="ARBA00023015"/>
    </source>
</evidence>
<dbReference type="AlphaFoldDB" id="A0AAD7XQP7"/>
<sequence length="850" mass="96934">MDRSASPAWYDAARHLQERKKMLTILVALFRRSRKATTKLAPLVQRVEGVLFVEATSLAEYQDRASLKHRLEAIHGRALSQQRVRRAARASLMNSLAAEHAEAHANLVRGLQKSSNKANTGGRKHDACALCGEQSLFFRAPVVRCSSCSDRLRKKASVYSDGKRTLCHACFRKVVDGKSALRRLAFENEPDEEPWVQCASCKIWVHQICGLFNGRTQGDVPFYCRGCFASKFPRWSSEAPTARVLPESDLSTFLELRLRSVLGAEARVRVREASKTKESHAVKPRFAAAHPSYPRAFRATARCVVLFQEIDGVDVLLFGMYVYEYGADCPEPNRGRVYLSYLDSVNHWRGADRTRVYRELLVSYLEHAKRRGFHAAHIWACPPTKGDDFIFFCHPQDQKIPTKQRLKEWYQSLLEAARARGVVARVSTFWDACFEGRSNMLDIPYFQGDYWTDAAEDFLNDVLEPLASGGPTKKRRKVAVDEDDDMIYDDAYARRHRTVVDPPRQPDLKAELGKWMKMKGTKDTFIVAYLRDDRALVLADPDDKITMRSAIFATRQHYLNFCRVNHYQFDDLRHAKHSSMMTLHHMLHPEVLDTLDHQTPSPPDDDDDALAVERPRDVWRLRLLEHAADCKEIECTVPKCTSMKSCLRHVLACRARDAECPSCRKVVALLNYHARVRGTDALRAKFVLDEIPPKRPPTSVARLLGEDAPGDDDDSAVLAERVAHALRCDHAECEATTCSRLKAVLRHRNHCDEPKDRCADCRDASILVRNYNHHCAMQHHVQHVKHAATCHKPDCDVAKCNELKALLRHPKACDHRDTCKQCDLARSLMAIFLRHRRRGTKRPAELREPS</sequence>
<keyword evidence="4" id="KW-0808">Transferase</keyword>
<keyword evidence="6" id="KW-0863">Zinc-finger</keyword>
<dbReference type="Pfam" id="PF02135">
    <property type="entry name" value="zf-TAZ"/>
    <property type="match status" value="1"/>
</dbReference>
<dbReference type="SMART" id="SM00249">
    <property type="entry name" value="PHD"/>
    <property type="match status" value="1"/>
</dbReference>
<dbReference type="GO" id="GO:0045944">
    <property type="term" value="P:positive regulation of transcription by RNA polymerase II"/>
    <property type="evidence" value="ECO:0007669"/>
    <property type="project" value="TreeGrafter"/>
</dbReference>
<keyword evidence="7" id="KW-0862">Zinc</keyword>
<evidence type="ECO:0000256" key="6">
    <source>
        <dbReference type="ARBA" id="ARBA00022771"/>
    </source>
</evidence>
<keyword evidence="8" id="KW-0156">Chromatin regulator</keyword>
<dbReference type="Gene3D" id="3.30.40.10">
    <property type="entry name" value="Zinc/RING finger domain, C3HC4 (zinc finger)"/>
    <property type="match status" value="1"/>
</dbReference>
<dbReference type="InterPro" id="IPR035898">
    <property type="entry name" value="TAZ_dom_sf"/>
</dbReference>
<dbReference type="SUPFAM" id="SSF57933">
    <property type="entry name" value="TAZ domain"/>
    <property type="match status" value="2"/>
</dbReference>
<dbReference type="InterPro" id="IPR013083">
    <property type="entry name" value="Znf_RING/FYVE/PHD"/>
</dbReference>
<dbReference type="InterPro" id="IPR013178">
    <property type="entry name" value="Histone_AcTrfase_Rtt109/CBP"/>
</dbReference>
<dbReference type="InterPro" id="IPR000197">
    <property type="entry name" value="Znf_TAZ"/>
</dbReference>
<dbReference type="InterPro" id="IPR019786">
    <property type="entry name" value="Zinc_finger_PHD-type_CS"/>
</dbReference>
<protein>
    <recommendedName>
        <fullName evidence="3">histone acetyltransferase</fullName>
        <ecNumber evidence="3">2.3.1.48</ecNumber>
    </recommendedName>
</protein>
<comment type="function">
    <text evidence="1">Acetyltransferase enzyme. Acetylates histones, giving a specific tag for transcriptional activation.</text>
</comment>
<dbReference type="InterPro" id="IPR031162">
    <property type="entry name" value="CBP_P300_HAT"/>
</dbReference>
<evidence type="ECO:0000256" key="5">
    <source>
        <dbReference type="ARBA" id="ARBA00022723"/>
    </source>
</evidence>
<evidence type="ECO:0000256" key="8">
    <source>
        <dbReference type="ARBA" id="ARBA00022853"/>
    </source>
</evidence>
<dbReference type="GO" id="GO:0000123">
    <property type="term" value="C:histone acetyltransferase complex"/>
    <property type="evidence" value="ECO:0007669"/>
    <property type="project" value="TreeGrafter"/>
</dbReference>
<proteinExistence type="predicted"/>
<dbReference type="PROSITE" id="PS50134">
    <property type="entry name" value="ZF_TAZ"/>
    <property type="match status" value="2"/>
</dbReference>
<organism evidence="15 16">
    <name type="scientific">Chrysophaeum taylorii</name>
    <dbReference type="NCBI Taxonomy" id="2483200"/>
    <lineage>
        <taxon>Eukaryota</taxon>
        <taxon>Sar</taxon>
        <taxon>Stramenopiles</taxon>
        <taxon>Ochrophyta</taxon>
        <taxon>Pelagophyceae</taxon>
        <taxon>Pelagomonadales</taxon>
        <taxon>Pelagomonadaceae</taxon>
        <taxon>Chrysophaeum</taxon>
    </lineage>
</organism>
<dbReference type="InterPro" id="IPR011011">
    <property type="entry name" value="Znf_FYVE_PHD"/>
</dbReference>
<dbReference type="GO" id="GO:0005667">
    <property type="term" value="C:transcription regulator complex"/>
    <property type="evidence" value="ECO:0007669"/>
    <property type="project" value="TreeGrafter"/>
</dbReference>
<dbReference type="PROSITE" id="PS01359">
    <property type="entry name" value="ZF_PHD_1"/>
    <property type="match status" value="1"/>
</dbReference>
<gene>
    <name evidence="15" type="ORF">CTAYLR_007882</name>
</gene>
<dbReference type="InterPro" id="IPR001965">
    <property type="entry name" value="Znf_PHD"/>
</dbReference>
<dbReference type="Gene3D" id="1.20.1020.10">
    <property type="entry name" value="TAZ domain"/>
    <property type="match status" value="2"/>
</dbReference>
<reference evidence="15" key="1">
    <citation type="submission" date="2023-01" db="EMBL/GenBank/DDBJ databases">
        <title>Metagenome sequencing of chrysophaentin producing Chrysophaeum taylorii.</title>
        <authorList>
            <person name="Davison J."/>
            <person name="Bewley C."/>
        </authorList>
    </citation>
    <scope>NUCLEOTIDE SEQUENCE</scope>
    <source>
        <strain evidence="15">NIES-1699</strain>
    </source>
</reference>
<dbReference type="Pfam" id="PF08214">
    <property type="entry name" value="HAT_KAT11"/>
    <property type="match status" value="1"/>
</dbReference>
<evidence type="ECO:0000256" key="12">
    <source>
        <dbReference type="ARBA" id="ARBA00048017"/>
    </source>
</evidence>
<keyword evidence="11" id="KW-0539">Nucleus</keyword>
<evidence type="ECO:0000256" key="7">
    <source>
        <dbReference type="ARBA" id="ARBA00022833"/>
    </source>
</evidence>
<comment type="subcellular location">
    <subcellularLocation>
        <location evidence="2">Nucleus</location>
    </subcellularLocation>
</comment>
<dbReference type="SUPFAM" id="SSF57903">
    <property type="entry name" value="FYVE/PHD zinc finger"/>
    <property type="match status" value="1"/>
</dbReference>
<evidence type="ECO:0000259" key="13">
    <source>
        <dbReference type="PROSITE" id="PS50134"/>
    </source>
</evidence>
<keyword evidence="16" id="KW-1185">Reference proteome</keyword>
<keyword evidence="10" id="KW-0804">Transcription</keyword>
<dbReference type="Proteomes" id="UP001230188">
    <property type="component" value="Unassembled WGS sequence"/>
</dbReference>
<keyword evidence="9" id="KW-0805">Transcription regulation</keyword>
<feature type="domain" description="TAZ-type" evidence="13">
    <location>
        <begin position="708"/>
        <end position="803"/>
    </location>
</feature>
<evidence type="ECO:0000256" key="4">
    <source>
        <dbReference type="ARBA" id="ARBA00022679"/>
    </source>
</evidence>
<feature type="domain" description="TAZ-type" evidence="13">
    <location>
        <begin position="605"/>
        <end position="688"/>
    </location>
</feature>
<dbReference type="EC" id="2.3.1.48" evidence="3"/>
<dbReference type="GO" id="GO:0004402">
    <property type="term" value="F:histone acetyltransferase activity"/>
    <property type="evidence" value="ECO:0007669"/>
    <property type="project" value="InterPro"/>
</dbReference>
<dbReference type="PANTHER" id="PTHR13808">
    <property type="entry name" value="CBP/P300-RELATED"/>
    <property type="match status" value="1"/>
</dbReference>
<dbReference type="GO" id="GO:0031490">
    <property type="term" value="F:chromatin DNA binding"/>
    <property type="evidence" value="ECO:0007669"/>
    <property type="project" value="TreeGrafter"/>
</dbReference>
<evidence type="ECO:0000256" key="11">
    <source>
        <dbReference type="ARBA" id="ARBA00023242"/>
    </source>
</evidence>
<feature type="domain" description="CBP/p300-type HAT" evidence="14">
    <location>
        <begin position="239"/>
        <end position="591"/>
    </location>
</feature>
<evidence type="ECO:0000256" key="3">
    <source>
        <dbReference type="ARBA" id="ARBA00013184"/>
    </source>
</evidence>
<name>A0AAD7XQP7_9STRA</name>
<dbReference type="SMART" id="SM01250">
    <property type="entry name" value="KAT11"/>
    <property type="match status" value="1"/>
</dbReference>
<dbReference type="PANTHER" id="PTHR13808:SF1">
    <property type="entry name" value="HISTONE ACETYLTRANSFERASE"/>
    <property type="match status" value="1"/>
</dbReference>
<dbReference type="GO" id="GO:0005634">
    <property type="term" value="C:nucleus"/>
    <property type="evidence" value="ECO:0007669"/>
    <property type="project" value="UniProtKB-SubCell"/>
</dbReference>
<dbReference type="GO" id="GO:0008270">
    <property type="term" value="F:zinc ion binding"/>
    <property type="evidence" value="ECO:0007669"/>
    <property type="project" value="UniProtKB-KW"/>
</dbReference>
<evidence type="ECO:0000256" key="1">
    <source>
        <dbReference type="ARBA" id="ARBA00002581"/>
    </source>
</evidence>
<evidence type="ECO:0000256" key="2">
    <source>
        <dbReference type="ARBA" id="ARBA00004123"/>
    </source>
</evidence>
<evidence type="ECO:0000259" key="14">
    <source>
        <dbReference type="PROSITE" id="PS51727"/>
    </source>
</evidence>
<keyword evidence="5" id="KW-0479">Metal-binding</keyword>